<gene>
    <name evidence="10" type="primary">nagA</name>
    <name evidence="10" type="ORF">CEW88_17960</name>
</gene>
<evidence type="ECO:0000313" key="11">
    <source>
        <dbReference type="Proteomes" id="UP000244915"/>
    </source>
</evidence>
<organism evidence="10 11">
    <name type="scientific">Alloyangia pacifica</name>
    <dbReference type="NCBI Taxonomy" id="311180"/>
    <lineage>
        <taxon>Bacteria</taxon>
        <taxon>Pseudomonadati</taxon>
        <taxon>Pseudomonadota</taxon>
        <taxon>Alphaproteobacteria</taxon>
        <taxon>Rhodobacterales</taxon>
        <taxon>Roseobacteraceae</taxon>
        <taxon>Alloyangia</taxon>
    </lineage>
</organism>
<feature type="domain" description="Amidohydrolase-related" evidence="9">
    <location>
        <begin position="45"/>
        <end position="370"/>
    </location>
</feature>
<reference evidence="10 11" key="1">
    <citation type="submission" date="2017-06" db="EMBL/GenBank/DDBJ databases">
        <title>Yangia sp. YSBP01 complete genome sequence.</title>
        <authorList>
            <person name="Woo J.-H."/>
            <person name="Kim H.-S."/>
        </authorList>
    </citation>
    <scope>NUCLEOTIDE SEQUENCE [LARGE SCALE GENOMIC DNA]</scope>
    <source>
        <strain evidence="10 11">YSBP01</strain>
    </source>
</reference>
<evidence type="ECO:0000256" key="6">
    <source>
        <dbReference type="PIRSR" id="PIRSR038994-1"/>
    </source>
</evidence>
<keyword evidence="3 5" id="KW-0378">Hydrolase</keyword>
<dbReference type="PANTHER" id="PTHR11113">
    <property type="entry name" value="N-ACETYLGLUCOSAMINE-6-PHOSPHATE DEACETYLASE"/>
    <property type="match status" value="1"/>
</dbReference>
<comment type="cofactor">
    <cofactor evidence="8">
        <name>a divalent metal cation</name>
        <dbReference type="ChEBI" id="CHEBI:60240"/>
    </cofactor>
    <text evidence="8">Binds 1 divalent metal cation per subunit.</text>
</comment>
<evidence type="ECO:0000313" key="10">
    <source>
        <dbReference type="EMBL" id="AWI85602.1"/>
    </source>
</evidence>
<dbReference type="InterPro" id="IPR003764">
    <property type="entry name" value="GlcNAc_6-P_deAcase"/>
</dbReference>
<evidence type="ECO:0000256" key="3">
    <source>
        <dbReference type="ARBA" id="ARBA00022801"/>
    </source>
</evidence>
<name>A0A2U8HIL4_9RHOB</name>
<dbReference type="AlphaFoldDB" id="A0A2U8HIL4"/>
<accession>A0A2U8HIL4</accession>
<dbReference type="SUPFAM" id="SSF51338">
    <property type="entry name" value="Composite domain of metallo-dependent hydrolases"/>
    <property type="match status" value="1"/>
</dbReference>
<dbReference type="Proteomes" id="UP000244915">
    <property type="component" value="Chromosome 2"/>
</dbReference>
<dbReference type="InterPro" id="IPR032466">
    <property type="entry name" value="Metal_Hydrolase"/>
</dbReference>
<comment type="similarity">
    <text evidence="1 5">Belongs to the metallo-dependent hydrolases superfamily. NagA family.</text>
</comment>
<feature type="binding site" evidence="7">
    <location>
        <position position="244"/>
    </location>
    <ligand>
        <name>substrate</name>
    </ligand>
</feature>
<evidence type="ECO:0000259" key="9">
    <source>
        <dbReference type="Pfam" id="PF01979"/>
    </source>
</evidence>
<feature type="binding site" evidence="7">
    <location>
        <position position="133"/>
    </location>
    <ligand>
        <name>substrate</name>
    </ligand>
</feature>
<dbReference type="PANTHER" id="PTHR11113:SF14">
    <property type="entry name" value="N-ACETYLGLUCOSAMINE-6-PHOSPHATE DEACETYLASE"/>
    <property type="match status" value="1"/>
</dbReference>
<protein>
    <submittedName>
        <fullName evidence="10">N-acetylglucosamine-6-phosphate deacetylase</fullName>
    </submittedName>
</protein>
<evidence type="ECO:0000256" key="8">
    <source>
        <dbReference type="PIRSR" id="PIRSR038994-3"/>
    </source>
</evidence>
<feature type="binding site" evidence="8">
    <location>
        <position position="122"/>
    </location>
    <ligand>
        <name>Zn(2+)</name>
        <dbReference type="ChEBI" id="CHEBI:29105"/>
    </ligand>
</feature>
<sequence>MRTGISPVALRVFDGWNWHETAAVSFADGKVTGVIPGKAAEVELIVPGLVDLQVNGGGGVQFNDTTSAAGLAAICAAHRALGTTSILATLITDTAEKTSQALAACAAAHAAGQLGLAGLHLEGPHLDPRRKGTHAEDLVRPMEEADLQRILAAKGSCGHLLVTLAPEAATVEQVARLVAGGVQVSLGHSDCSAETAARYFAAGASMATHLFNAMSQMGHRAPGLVGAALDAGAVSCGLIADGHHVSDVAMRVALRGKRGPGHVFLVSDAMAATGSDLTEITLNGRTIYRAGGRLTLADGTLAGADISMLEALRYCVAALELPLEEALRMATLYPAQAAGLSDVGRLAEGGRADFLVLDRDLALQDVWIGGSPWDDEVAA</sequence>
<keyword evidence="2 8" id="KW-0479">Metal-binding</keyword>
<dbReference type="GO" id="GO:0008448">
    <property type="term" value="F:N-acetylglucosamine-6-phosphate deacetylase activity"/>
    <property type="evidence" value="ECO:0007669"/>
    <property type="project" value="InterPro"/>
</dbReference>
<evidence type="ECO:0000256" key="5">
    <source>
        <dbReference type="PIRNR" id="PIRNR038994"/>
    </source>
</evidence>
<feature type="binding site" evidence="7">
    <location>
        <position position="220"/>
    </location>
    <ligand>
        <name>substrate</name>
    </ligand>
</feature>
<dbReference type="RefSeq" id="WP_108969447.1">
    <property type="nucleotide sequence ID" value="NZ_CP022190.1"/>
</dbReference>
<dbReference type="GO" id="GO:0046872">
    <property type="term" value="F:metal ion binding"/>
    <property type="evidence" value="ECO:0007669"/>
    <property type="project" value="UniProtKB-KW"/>
</dbReference>
<dbReference type="KEGG" id="ypac:CEW88_17960"/>
<feature type="binding site" evidence="7">
    <location>
        <begin position="212"/>
        <end position="213"/>
    </location>
    <ligand>
        <name>substrate</name>
    </ligand>
</feature>
<proteinExistence type="inferred from homology"/>
<dbReference type="SUPFAM" id="SSF51556">
    <property type="entry name" value="Metallo-dependent hydrolases"/>
    <property type="match status" value="1"/>
</dbReference>
<keyword evidence="4 5" id="KW-0119">Carbohydrate metabolism</keyword>
<feature type="active site" description="Proton donor/acceptor" evidence="6">
    <location>
        <position position="268"/>
    </location>
</feature>
<dbReference type="InterPro" id="IPR006680">
    <property type="entry name" value="Amidohydro-rel"/>
</dbReference>
<dbReference type="PIRSF" id="PIRSF038994">
    <property type="entry name" value="NagA"/>
    <property type="match status" value="1"/>
</dbReference>
<dbReference type="GO" id="GO:0006046">
    <property type="term" value="P:N-acetylglucosamine catabolic process"/>
    <property type="evidence" value="ECO:0007669"/>
    <property type="project" value="TreeGrafter"/>
</dbReference>
<evidence type="ECO:0000256" key="2">
    <source>
        <dbReference type="ARBA" id="ARBA00022723"/>
    </source>
</evidence>
<dbReference type="EMBL" id="CP022190">
    <property type="protein sequence ID" value="AWI85602.1"/>
    <property type="molecule type" value="Genomic_DNA"/>
</dbReference>
<dbReference type="Gene3D" id="3.20.20.140">
    <property type="entry name" value="Metal-dependent hydrolases"/>
    <property type="match status" value="1"/>
</dbReference>
<dbReference type="InterPro" id="IPR011059">
    <property type="entry name" value="Metal-dep_hydrolase_composite"/>
</dbReference>
<evidence type="ECO:0000256" key="1">
    <source>
        <dbReference type="ARBA" id="ARBA00010716"/>
    </source>
</evidence>
<dbReference type="NCBIfam" id="TIGR00221">
    <property type="entry name" value="nagA"/>
    <property type="match status" value="1"/>
</dbReference>
<feature type="binding site" evidence="7">
    <location>
        <begin position="301"/>
        <end position="303"/>
    </location>
    <ligand>
        <name>substrate</name>
    </ligand>
</feature>
<dbReference type="OrthoDB" id="9776488at2"/>
<feature type="binding site" evidence="8">
    <location>
        <position position="209"/>
    </location>
    <ligand>
        <name>Zn(2+)</name>
        <dbReference type="ChEBI" id="CHEBI:29105"/>
    </ligand>
</feature>
<evidence type="ECO:0000256" key="4">
    <source>
        <dbReference type="ARBA" id="ARBA00023277"/>
    </source>
</evidence>
<dbReference type="Gene3D" id="2.30.40.10">
    <property type="entry name" value="Urease, subunit C, domain 1"/>
    <property type="match status" value="1"/>
</dbReference>
<feature type="binding site" evidence="8">
    <location>
        <position position="188"/>
    </location>
    <ligand>
        <name>Zn(2+)</name>
        <dbReference type="ChEBI" id="CHEBI:29105"/>
    </ligand>
</feature>
<dbReference type="Pfam" id="PF01979">
    <property type="entry name" value="Amidohydro_1"/>
    <property type="match status" value="1"/>
</dbReference>
<evidence type="ECO:0000256" key="7">
    <source>
        <dbReference type="PIRSR" id="PIRSR038994-2"/>
    </source>
</evidence>